<dbReference type="Gene3D" id="3.30.200.20">
    <property type="entry name" value="Phosphorylase Kinase, domain 1"/>
    <property type="match status" value="1"/>
</dbReference>
<accession>A0AAD2FNF0</accession>
<proteinExistence type="predicted"/>
<dbReference type="Gene3D" id="1.10.510.10">
    <property type="entry name" value="Transferase(Phosphotransferase) domain 1"/>
    <property type="match status" value="1"/>
</dbReference>
<keyword evidence="4" id="KW-1185">Reference proteome</keyword>
<reference evidence="3" key="1">
    <citation type="submission" date="2023-08" db="EMBL/GenBank/DDBJ databases">
        <authorList>
            <person name="Audoor S."/>
            <person name="Bilcke G."/>
        </authorList>
    </citation>
    <scope>NUCLEOTIDE SEQUENCE</scope>
</reference>
<comment type="caution">
    <text evidence="3">The sequence shown here is derived from an EMBL/GenBank/DDBJ whole genome shotgun (WGS) entry which is preliminary data.</text>
</comment>
<dbReference type="EMBL" id="CAKOGP040001725">
    <property type="protein sequence ID" value="CAJ1947287.1"/>
    <property type="molecule type" value="Genomic_DNA"/>
</dbReference>
<sequence length="384" mass="42806">MILQDPISPESPFRQQKLVNGKSLRDLSAYDGYSCSLRETPEYRFSDLHKVSHLGGGSYSKVSLVITASKDQLAMKSLDPAKLGTQNAFVDAAVDLAREANILSKLDHQNIIRLRGVPCTSLSESFSDAEVSSQSDDGYFILLDTIDETLKSRLSRWRRDLRTSAKGRKKGTISRALSFDAWKKKVSKQASKVDDAKMKDRMRIAAVGVACGMQYLHEEGVIMQDLSVSNVGFDQRTGEVRIFDFGMAHKVNELSNPLQDKREEGLVCGTPRYMAPEVMQGAGGSKESDVFSFGVMLYEICTLQSFFSLDTDLQCFEKHVLSGERPSLDRTVPCMQTRNLISSCWATDPKDRPTFDEIVDVLVTILTADDNDSTLVDENPRALW</sequence>
<evidence type="ECO:0000256" key="1">
    <source>
        <dbReference type="PROSITE-ProRule" id="PRU10141"/>
    </source>
</evidence>
<dbReference type="PROSITE" id="PS50011">
    <property type="entry name" value="PROTEIN_KINASE_DOM"/>
    <property type="match status" value="1"/>
</dbReference>
<organism evidence="3 4">
    <name type="scientific">Cylindrotheca closterium</name>
    <dbReference type="NCBI Taxonomy" id="2856"/>
    <lineage>
        <taxon>Eukaryota</taxon>
        <taxon>Sar</taxon>
        <taxon>Stramenopiles</taxon>
        <taxon>Ochrophyta</taxon>
        <taxon>Bacillariophyta</taxon>
        <taxon>Bacillariophyceae</taxon>
        <taxon>Bacillariophycidae</taxon>
        <taxon>Bacillariales</taxon>
        <taxon>Bacillariaceae</taxon>
        <taxon>Cylindrotheca</taxon>
    </lineage>
</organism>
<evidence type="ECO:0000313" key="4">
    <source>
        <dbReference type="Proteomes" id="UP001295423"/>
    </source>
</evidence>
<dbReference type="InterPro" id="IPR000719">
    <property type="entry name" value="Prot_kinase_dom"/>
</dbReference>
<dbReference type="InterPro" id="IPR051681">
    <property type="entry name" value="Ser/Thr_Kinases-Pseudokinases"/>
</dbReference>
<dbReference type="PROSITE" id="PS00107">
    <property type="entry name" value="PROTEIN_KINASE_ATP"/>
    <property type="match status" value="1"/>
</dbReference>
<keyword evidence="1" id="KW-0067">ATP-binding</keyword>
<dbReference type="AlphaFoldDB" id="A0AAD2FNF0"/>
<dbReference type="GO" id="GO:0004674">
    <property type="term" value="F:protein serine/threonine kinase activity"/>
    <property type="evidence" value="ECO:0007669"/>
    <property type="project" value="TreeGrafter"/>
</dbReference>
<dbReference type="GO" id="GO:0005524">
    <property type="term" value="F:ATP binding"/>
    <property type="evidence" value="ECO:0007669"/>
    <property type="project" value="UniProtKB-UniRule"/>
</dbReference>
<name>A0AAD2FNF0_9STRA</name>
<protein>
    <recommendedName>
        <fullName evidence="2">Protein kinase domain-containing protein</fullName>
    </recommendedName>
</protein>
<evidence type="ECO:0000313" key="3">
    <source>
        <dbReference type="EMBL" id="CAJ1947287.1"/>
    </source>
</evidence>
<dbReference type="SUPFAM" id="SSF56112">
    <property type="entry name" value="Protein kinase-like (PK-like)"/>
    <property type="match status" value="1"/>
</dbReference>
<feature type="domain" description="Protein kinase" evidence="2">
    <location>
        <begin position="48"/>
        <end position="366"/>
    </location>
</feature>
<evidence type="ECO:0000259" key="2">
    <source>
        <dbReference type="PROSITE" id="PS50011"/>
    </source>
</evidence>
<keyword evidence="1" id="KW-0547">Nucleotide-binding</keyword>
<dbReference type="InterPro" id="IPR011009">
    <property type="entry name" value="Kinase-like_dom_sf"/>
</dbReference>
<dbReference type="Pfam" id="PF00069">
    <property type="entry name" value="Pkinase"/>
    <property type="match status" value="1"/>
</dbReference>
<dbReference type="Proteomes" id="UP001295423">
    <property type="component" value="Unassembled WGS sequence"/>
</dbReference>
<dbReference type="InterPro" id="IPR017441">
    <property type="entry name" value="Protein_kinase_ATP_BS"/>
</dbReference>
<feature type="binding site" evidence="1">
    <location>
        <position position="76"/>
    </location>
    <ligand>
        <name>ATP</name>
        <dbReference type="ChEBI" id="CHEBI:30616"/>
    </ligand>
</feature>
<gene>
    <name evidence="3" type="ORF">CYCCA115_LOCUS11071</name>
</gene>
<dbReference type="PANTHER" id="PTHR44329">
    <property type="entry name" value="SERINE/THREONINE-PROTEIN KINASE TNNI3K-RELATED"/>
    <property type="match status" value="1"/>
</dbReference>